<dbReference type="Gramene" id="OMO87404">
    <property type="protein sequence ID" value="OMO87404"/>
    <property type="gene ID" value="CCACVL1_09046"/>
</dbReference>
<reference evidence="1 2" key="1">
    <citation type="submission" date="2013-09" db="EMBL/GenBank/DDBJ databases">
        <title>Corchorus capsularis genome sequencing.</title>
        <authorList>
            <person name="Alam M."/>
            <person name="Haque M.S."/>
            <person name="Islam M.S."/>
            <person name="Emdad E.M."/>
            <person name="Islam M.M."/>
            <person name="Ahmed B."/>
            <person name="Halim A."/>
            <person name="Hossen Q.M.M."/>
            <person name="Hossain M.Z."/>
            <person name="Ahmed R."/>
            <person name="Khan M.M."/>
            <person name="Islam R."/>
            <person name="Rashid M.M."/>
            <person name="Khan S.A."/>
            <person name="Rahman M.S."/>
            <person name="Alam M."/>
        </authorList>
    </citation>
    <scope>NUCLEOTIDE SEQUENCE [LARGE SCALE GENOMIC DNA]</scope>
    <source>
        <strain evidence="2">cv. CVL-1</strain>
        <tissue evidence="1">Whole seedling</tissue>
    </source>
</reference>
<evidence type="ECO:0000313" key="2">
    <source>
        <dbReference type="Proteomes" id="UP000188268"/>
    </source>
</evidence>
<name>A0A1R3IXX7_COCAP</name>
<comment type="caution">
    <text evidence="1">The sequence shown here is derived from an EMBL/GenBank/DDBJ whole genome shotgun (WGS) entry which is preliminary data.</text>
</comment>
<protein>
    <submittedName>
        <fullName evidence="1">Uncharacterized protein</fullName>
    </submittedName>
</protein>
<keyword evidence="2" id="KW-1185">Reference proteome</keyword>
<dbReference type="EMBL" id="AWWV01009221">
    <property type="protein sequence ID" value="OMO87404.1"/>
    <property type="molecule type" value="Genomic_DNA"/>
</dbReference>
<dbReference type="Proteomes" id="UP000188268">
    <property type="component" value="Unassembled WGS sequence"/>
</dbReference>
<evidence type="ECO:0000313" key="1">
    <source>
        <dbReference type="EMBL" id="OMO87404.1"/>
    </source>
</evidence>
<dbReference type="AlphaFoldDB" id="A0A1R3IXX7"/>
<sequence>MISSEETEVFLEKIAGELKFGAAKVTTANRYEVGGSGQS</sequence>
<proteinExistence type="predicted"/>
<accession>A0A1R3IXX7</accession>
<gene>
    <name evidence="1" type="ORF">CCACVL1_09046</name>
</gene>
<organism evidence="1 2">
    <name type="scientific">Corchorus capsularis</name>
    <name type="common">Jute</name>
    <dbReference type="NCBI Taxonomy" id="210143"/>
    <lineage>
        <taxon>Eukaryota</taxon>
        <taxon>Viridiplantae</taxon>
        <taxon>Streptophyta</taxon>
        <taxon>Embryophyta</taxon>
        <taxon>Tracheophyta</taxon>
        <taxon>Spermatophyta</taxon>
        <taxon>Magnoliopsida</taxon>
        <taxon>eudicotyledons</taxon>
        <taxon>Gunneridae</taxon>
        <taxon>Pentapetalae</taxon>
        <taxon>rosids</taxon>
        <taxon>malvids</taxon>
        <taxon>Malvales</taxon>
        <taxon>Malvaceae</taxon>
        <taxon>Grewioideae</taxon>
        <taxon>Apeibeae</taxon>
        <taxon>Corchorus</taxon>
    </lineage>
</organism>